<dbReference type="InterPro" id="IPR033887">
    <property type="entry name" value="PTS_IIA_man"/>
</dbReference>
<dbReference type="STRING" id="1423743.FD41_GL002146"/>
<dbReference type="GO" id="GO:0016773">
    <property type="term" value="F:phosphotransferase activity, alcohol group as acceptor"/>
    <property type="evidence" value="ECO:0007669"/>
    <property type="project" value="InterPro"/>
</dbReference>
<dbReference type="GO" id="GO:0016301">
    <property type="term" value="F:kinase activity"/>
    <property type="evidence" value="ECO:0007669"/>
    <property type="project" value="UniProtKB-KW"/>
</dbReference>
<dbReference type="GO" id="GO:0009401">
    <property type="term" value="P:phosphoenolpyruvate-dependent sugar phosphotransferase system"/>
    <property type="evidence" value="ECO:0007669"/>
    <property type="project" value="UniProtKB-KW"/>
</dbReference>
<evidence type="ECO:0000256" key="8">
    <source>
        <dbReference type="ARBA" id="ARBA00022777"/>
    </source>
</evidence>
<dbReference type="InterPro" id="IPR004701">
    <property type="entry name" value="PTS_EIIA_man-typ"/>
</dbReference>
<proteinExistence type="predicted"/>
<dbReference type="Proteomes" id="UP000019488">
    <property type="component" value="Unassembled WGS sequence"/>
</dbReference>
<organism evidence="10 12">
    <name type="scientific">Lentilactobacillus farraginis DSM 18382 = JCM 14108</name>
    <dbReference type="NCBI Taxonomy" id="1423743"/>
    <lineage>
        <taxon>Bacteria</taxon>
        <taxon>Bacillati</taxon>
        <taxon>Bacillota</taxon>
        <taxon>Bacilli</taxon>
        <taxon>Lactobacillales</taxon>
        <taxon>Lactobacillaceae</taxon>
        <taxon>Lentilactobacillus</taxon>
    </lineage>
</organism>
<comment type="subcellular location">
    <subcellularLocation>
        <location evidence="1">Cytoplasm</location>
    </subcellularLocation>
</comment>
<dbReference type="Gene3D" id="3.40.50.510">
    <property type="entry name" value="Phosphotransferase system, mannose-type IIA component"/>
    <property type="match status" value="1"/>
</dbReference>
<protein>
    <submittedName>
        <fullName evidence="11">Mannose PTS, EIIA</fullName>
    </submittedName>
    <submittedName>
        <fullName evidence="10">PTS system, mannose-specific IIA component</fullName>
    </submittedName>
</protein>
<evidence type="ECO:0000256" key="5">
    <source>
        <dbReference type="ARBA" id="ARBA00022597"/>
    </source>
</evidence>
<accession>X0PJ77</accession>
<evidence type="ECO:0000256" key="6">
    <source>
        <dbReference type="ARBA" id="ARBA00022679"/>
    </source>
</evidence>
<evidence type="ECO:0000313" key="11">
    <source>
        <dbReference type="EMBL" id="KRM10348.1"/>
    </source>
</evidence>
<reference evidence="11 13" key="2">
    <citation type="journal article" date="2015" name="Genome Announc.">
        <title>Expanding the biotechnology potential of lactobacilli through comparative genomics of 213 strains and associated genera.</title>
        <authorList>
            <person name="Sun Z."/>
            <person name="Harris H.M."/>
            <person name="McCann A."/>
            <person name="Guo C."/>
            <person name="Argimon S."/>
            <person name="Zhang W."/>
            <person name="Yang X."/>
            <person name="Jeffery I.B."/>
            <person name="Cooney J.C."/>
            <person name="Kagawa T.F."/>
            <person name="Liu W."/>
            <person name="Song Y."/>
            <person name="Salvetti E."/>
            <person name="Wrobel A."/>
            <person name="Rasinkangas P."/>
            <person name="Parkhill J."/>
            <person name="Rea M.C."/>
            <person name="O'Sullivan O."/>
            <person name="Ritari J."/>
            <person name="Douillard F.P."/>
            <person name="Paul Ross R."/>
            <person name="Yang R."/>
            <person name="Briner A.E."/>
            <person name="Felis G.E."/>
            <person name="de Vos W.M."/>
            <person name="Barrangou R."/>
            <person name="Klaenhammer T.R."/>
            <person name="Caufield P.W."/>
            <person name="Cui Y."/>
            <person name="Zhang H."/>
            <person name="O'Toole P.W."/>
        </authorList>
    </citation>
    <scope>NUCLEOTIDE SEQUENCE [LARGE SCALE GENOMIC DNA]</scope>
    <source>
        <strain evidence="11 13">DSM 18382</strain>
    </source>
</reference>
<keyword evidence="7" id="KW-0598">Phosphotransferase system</keyword>
<dbReference type="EMBL" id="AZFY01000032">
    <property type="protein sequence ID" value="KRM10348.1"/>
    <property type="molecule type" value="Genomic_DNA"/>
</dbReference>
<dbReference type="PROSITE" id="PS51096">
    <property type="entry name" value="PTS_EIIA_TYPE_4"/>
    <property type="match status" value="1"/>
</dbReference>
<keyword evidence="8" id="KW-0418">Kinase</keyword>
<keyword evidence="2" id="KW-0813">Transport</keyword>
<dbReference type="AlphaFoldDB" id="X0PJ77"/>
<keyword evidence="3" id="KW-0963">Cytoplasm</keyword>
<keyword evidence="4" id="KW-0597">Phosphoprotein</keyword>
<dbReference type="CDD" id="cd00006">
    <property type="entry name" value="PTS_IIA_man"/>
    <property type="match status" value="1"/>
</dbReference>
<dbReference type="PANTHER" id="PTHR33799">
    <property type="entry name" value="PTS PERMEASE-RELATED-RELATED"/>
    <property type="match status" value="1"/>
</dbReference>
<dbReference type="InterPro" id="IPR013789">
    <property type="entry name" value="PTS_EIIA_man"/>
</dbReference>
<dbReference type="Pfam" id="PF03610">
    <property type="entry name" value="EIIA-man"/>
    <property type="match status" value="1"/>
</dbReference>
<evidence type="ECO:0000259" key="9">
    <source>
        <dbReference type="PROSITE" id="PS51096"/>
    </source>
</evidence>
<name>X0PJ77_9LACO</name>
<feature type="domain" description="PTS EIIA type-4" evidence="9">
    <location>
        <begin position="7"/>
        <end position="129"/>
    </location>
</feature>
<dbReference type="GO" id="GO:0005737">
    <property type="term" value="C:cytoplasm"/>
    <property type="evidence" value="ECO:0007669"/>
    <property type="project" value="UniProtKB-SubCell"/>
</dbReference>
<dbReference type="PANTHER" id="PTHR33799:SF1">
    <property type="entry name" value="PTS SYSTEM MANNOSE-SPECIFIC EIIAB COMPONENT-RELATED"/>
    <property type="match status" value="1"/>
</dbReference>
<evidence type="ECO:0000256" key="2">
    <source>
        <dbReference type="ARBA" id="ARBA00022448"/>
    </source>
</evidence>
<reference evidence="10" key="1">
    <citation type="journal article" date="2014" name="Genome Announc.">
        <title>Draft Genome Sequences of Two Lactobacillus Strains, L. farraginis JCM 14108T and L. composti JCM 14202T, Isolated from Compost of Distilled Shochu Residue.</title>
        <authorList>
            <person name="Yuki M."/>
            <person name="Oshima K."/>
            <person name="Suda W."/>
            <person name="Kitahara M."/>
            <person name="Kitamura K."/>
            <person name="Iida T."/>
            <person name="Hattori M."/>
            <person name="Ohkuma M."/>
        </authorList>
    </citation>
    <scope>NUCLEOTIDE SEQUENCE [LARGE SCALE GENOMIC DNA]</scope>
    <source>
        <strain evidence="10">JCM 14108</strain>
    </source>
</reference>
<sequence length="144" mass="14954">MGMVMNVVSIIIAGHGQLAGALMNSAEMIAGKQTGVTAVTLAPNDGIDTLDAKFKAALDSFSGKDVLILTDLWGGSPFNAAAKLVAGDIGHLALIAGVNLPLVLEAYMVKDQPLSKVVDHLNEVALTTIKQFKVPTTDNGEDLL</sequence>
<dbReference type="eggNOG" id="COG2893">
    <property type="taxonomic scope" value="Bacteria"/>
</dbReference>
<dbReference type="EMBL" id="BAKI01000028">
    <property type="protein sequence ID" value="GAF37262.1"/>
    <property type="molecule type" value="Genomic_DNA"/>
</dbReference>
<evidence type="ECO:0000256" key="7">
    <source>
        <dbReference type="ARBA" id="ARBA00022683"/>
    </source>
</evidence>
<dbReference type="SUPFAM" id="SSF53062">
    <property type="entry name" value="PTS system fructose IIA component-like"/>
    <property type="match status" value="1"/>
</dbReference>
<evidence type="ECO:0000256" key="4">
    <source>
        <dbReference type="ARBA" id="ARBA00022553"/>
    </source>
</evidence>
<evidence type="ECO:0000256" key="3">
    <source>
        <dbReference type="ARBA" id="ARBA00022490"/>
    </source>
</evidence>
<evidence type="ECO:0000313" key="13">
    <source>
        <dbReference type="Proteomes" id="UP000051966"/>
    </source>
</evidence>
<dbReference type="InterPro" id="IPR051471">
    <property type="entry name" value="Bacterial_PTS_sugar_comp"/>
</dbReference>
<dbReference type="GO" id="GO:0016020">
    <property type="term" value="C:membrane"/>
    <property type="evidence" value="ECO:0007669"/>
    <property type="project" value="InterPro"/>
</dbReference>
<evidence type="ECO:0000256" key="1">
    <source>
        <dbReference type="ARBA" id="ARBA00004496"/>
    </source>
</evidence>
<dbReference type="Proteomes" id="UP000051966">
    <property type="component" value="Unassembled WGS sequence"/>
</dbReference>
<dbReference type="NCBIfam" id="TIGR00824">
    <property type="entry name" value="EIIA-man"/>
    <property type="match status" value="1"/>
</dbReference>
<gene>
    <name evidence="11" type="ORF">FD41_GL002146</name>
    <name evidence="10" type="ORF">JCM14108_2281</name>
</gene>
<keyword evidence="5" id="KW-0762">Sugar transport</keyword>
<dbReference type="InterPro" id="IPR036662">
    <property type="entry name" value="PTS_EIIA_man-typ_sf"/>
</dbReference>
<evidence type="ECO:0000313" key="10">
    <source>
        <dbReference type="EMBL" id="GAF37262.1"/>
    </source>
</evidence>
<evidence type="ECO:0000313" key="12">
    <source>
        <dbReference type="Proteomes" id="UP000019488"/>
    </source>
</evidence>
<dbReference type="PATRIC" id="fig|1423743.5.peg.2206"/>
<keyword evidence="13" id="KW-1185">Reference proteome</keyword>
<keyword evidence="6" id="KW-0808">Transferase</keyword>
<comment type="caution">
    <text evidence="10">The sequence shown here is derived from an EMBL/GenBank/DDBJ whole genome shotgun (WGS) entry which is preliminary data.</text>
</comment>